<gene>
    <name evidence="2" type="ORF">FB563_4888</name>
</gene>
<evidence type="ECO:0000313" key="3">
    <source>
        <dbReference type="Proteomes" id="UP000318103"/>
    </source>
</evidence>
<sequence>MALTPTAQPGGARPTAPTPPPTPPAQDPGAHTGKSAEPPEGPVTHVAPAKTPPTPHSRNTAGMGIRTLHRRTPEADLRAWADAAAARAVPASPVPALAADASTARIPADLSATVRRAARNLRHRLAGLTAPVDHAPDWRQWADLARGYLALALTAIPRPRPRRTLTVFVASLTERPAAPAPHRPPHQDQRDQRDQRNRPEPGPDATP</sequence>
<keyword evidence="3" id="KW-1185">Reference proteome</keyword>
<accession>A0A542UL42</accession>
<name>A0A542UL42_9ACTN</name>
<feature type="region of interest" description="Disordered" evidence="1">
    <location>
        <begin position="171"/>
        <end position="207"/>
    </location>
</feature>
<proteinExistence type="predicted"/>
<feature type="region of interest" description="Disordered" evidence="1">
    <location>
        <begin position="1"/>
        <end position="65"/>
    </location>
</feature>
<evidence type="ECO:0000313" key="2">
    <source>
        <dbReference type="EMBL" id="TQK99808.1"/>
    </source>
</evidence>
<feature type="compositionally biased region" description="Basic and acidic residues" evidence="1">
    <location>
        <begin position="185"/>
        <end position="201"/>
    </location>
</feature>
<protein>
    <submittedName>
        <fullName evidence="2">Uncharacterized protein</fullName>
    </submittedName>
</protein>
<feature type="compositionally biased region" description="Low complexity" evidence="1">
    <location>
        <begin position="1"/>
        <end position="15"/>
    </location>
</feature>
<dbReference type="EMBL" id="VFNX01000001">
    <property type="protein sequence ID" value="TQK99808.1"/>
    <property type="molecule type" value="Genomic_DNA"/>
</dbReference>
<reference evidence="2 3" key="1">
    <citation type="submission" date="2019-06" db="EMBL/GenBank/DDBJ databases">
        <title>Sequencing the genomes of 1000 actinobacteria strains.</title>
        <authorList>
            <person name="Klenk H.-P."/>
        </authorList>
    </citation>
    <scope>NUCLEOTIDE SEQUENCE [LARGE SCALE GENOMIC DNA]</scope>
    <source>
        <strain evidence="2 3">DSM 41929</strain>
    </source>
</reference>
<comment type="caution">
    <text evidence="2">The sequence shown here is derived from an EMBL/GenBank/DDBJ whole genome shotgun (WGS) entry which is preliminary data.</text>
</comment>
<feature type="compositionally biased region" description="Pro residues" evidence="1">
    <location>
        <begin position="16"/>
        <end position="26"/>
    </location>
</feature>
<evidence type="ECO:0000256" key="1">
    <source>
        <dbReference type="SAM" id="MobiDB-lite"/>
    </source>
</evidence>
<dbReference type="Proteomes" id="UP000318103">
    <property type="component" value="Unassembled WGS sequence"/>
</dbReference>
<dbReference type="STRING" id="164348.BFF78_31180"/>
<organism evidence="2 3">
    <name type="scientific">Streptomyces puniciscabiei</name>
    <dbReference type="NCBI Taxonomy" id="164348"/>
    <lineage>
        <taxon>Bacteria</taxon>
        <taxon>Bacillati</taxon>
        <taxon>Actinomycetota</taxon>
        <taxon>Actinomycetes</taxon>
        <taxon>Kitasatosporales</taxon>
        <taxon>Streptomycetaceae</taxon>
        <taxon>Streptomyces</taxon>
    </lineage>
</organism>
<dbReference type="AlphaFoldDB" id="A0A542UL42"/>